<proteinExistence type="predicted"/>
<evidence type="ECO:0000313" key="2">
    <source>
        <dbReference type="Proteomes" id="UP001320876"/>
    </source>
</evidence>
<evidence type="ECO:0008006" key="3">
    <source>
        <dbReference type="Google" id="ProtNLM"/>
    </source>
</evidence>
<dbReference type="RefSeq" id="WP_264485810.1">
    <property type="nucleotide sequence ID" value="NZ_JAPDDT010000001.1"/>
</dbReference>
<protein>
    <recommendedName>
        <fullName evidence="3">Integrase</fullName>
    </recommendedName>
</protein>
<organism evidence="1 2">
    <name type="scientific">Luteolibacter arcticus</name>
    <dbReference type="NCBI Taxonomy" id="1581411"/>
    <lineage>
        <taxon>Bacteria</taxon>
        <taxon>Pseudomonadati</taxon>
        <taxon>Verrucomicrobiota</taxon>
        <taxon>Verrucomicrobiia</taxon>
        <taxon>Verrucomicrobiales</taxon>
        <taxon>Verrucomicrobiaceae</taxon>
        <taxon>Luteolibacter</taxon>
    </lineage>
</organism>
<reference evidence="1 2" key="1">
    <citation type="submission" date="2022-10" db="EMBL/GenBank/DDBJ databases">
        <title>Luteolibacter arcticus strain CCTCC AB 2014275, whole genome shotgun sequencing project.</title>
        <authorList>
            <person name="Zhao G."/>
            <person name="Shen L."/>
        </authorList>
    </citation>
    <scope>NUCLEOTIDE SEQUENCE [LARGE SCALE GENOMIC DNA]</scope>
    <source>
        <strain evidence="1 2">CCTCC AB 2014275</strain>
    </source>
</reference>
<sequence length="137" mass="15335">MQQKAQVSRSKVENLFRHRGGNFYAVCKVDGKVRRRCVETDDYNTAKGRLTNSLADLRGSVNAKHPGTIAEAITTEAERKDPSIKESTQQYYQQIAGSLIQTSDTLPTQSADKKLSKVTPSDLRAWKDAHADWKPLD</sequence>
<dbReference type="Proteomes" id="UP001320876">
    <property type="component" value="Unassembled WGS sequence"/>
</dbReference>
<dbReference type="EMBL" id="JAPDDT010000001">
    <property type="protein sequence ID" value="MCW1921701.1"/>
    <property type="molecule type" value="Genomic_DNA"/>
</dbReference>
<evidence type="ECO:0000313" key="1">
    <source>
        <dbReference type="EMBL" id="MCW1921701.1"/>
    </source>
</evidence>
<accession>A0ABT3GDK8</accession>
<gene>
    <name evidence="1" type="ORF">OKA05_04000</name>
</gene>
<keyword evidence="2" id="KW-1185">Reference proteome</keyword>
<name>A0ABT3GDK8_9BACT</name>
<comment type="caution">
    <text evidence="1">The sequence shown here is derived from an EMBL/GenBank/DDBJ whole genome shotgun (WGS) entry which is preliminary data.</text>
</comment>